<dbReference type="GO" id="GO:0005576">
    <property type="term" value="C:extracellular region"/>
    <property type="evidence" value="ECO:0007669"/>
    <property type="project" value="UniProtKB-SubCell"/>
</dbReference>
<evidence type="ECO:0000256" key="2">
    <source>
        <dbReference type="ARBA" id="ARBA00022525"/>
    </source>
</evidence>
<feature type="domain" description="Malectin" evidence="6">
    <location>
        <begin position="388"/>
        <end position="472"/>
    </location>
</feature>
<evidence type="ECO:0000256" key="3">
    <source>
        <dbReference type="ARBA" id="ARBA00022729"/>
    </source>
</evidence>
<organism evidence="8">
    <name type="scientific">Candidatus Thiocaldithrix dubininis</name>
    <dbReference type="NCBI Taxonomy" id="3080823"/>
    <lineage>
        <taxon>Bacteria</taxon>
        <taxon>Pseudomonadati</taxon>
        <taxon>Pseudomonadota</taxon>
        <taxon>Gammaproteobacteria</taxon>
        <taxon>Thiotrichales</taxon>
        <taxon>Thiotrichaceae</taxon>
        <taxon>Candidatus Thiocaldithrix</taxon>
    </lineage>
</organism>
<dbReference type="InterPro" id="IPR008979">
    <property type="entry name" value="Galactose-bd-like_sf"/>
</dbReference>
<evidence type="ECO:0000256" key="1">
    <source>
        <dbReference type="ARBA" id="ARBA00004613"/>
    </source>
</evidence>
<evidence type="ECO:0000259" key="7">
    <source>
        <dbReference type="Pfam" id="PF17210"/>
    </source>
</evidence>
<sequence length="968" mass="101709">MPKKALSLLIATLLFSTTQAAHADISGYVFRDYNANGQRDESATFKEPYMGGVTVTAYPSSGSAQTTVSAQGTGAYSFTGLSLPARLEFSGLDIGDYSVQGSGSASSVQFYTASTTNANFGITSPDTYYTDASQPVLFSSLMSNGDQTAGNKALISLPYAASGNDWYAQVSEEGLDSQVGSIYGIAYQKSTQRIFASAYLKRHVGLGTAGLDAIYVTTPGSKNPQVFVNLKADLGIDVGTVGTNSARQLAAAKDPNYDIEGYNKVGKVGIGDIDISQDDQTLYVTNLYDKKLYAIKIDADHNPATKPTAADVTSYNIPDPGCSTAQPTTMHIGMNDATITGGTDGKVWQPRAYQIGGSLSSTTNAVDVSGAGTAPESLYQHFLDYATDIQVPVSNGTYTVKLHYADFWGSAGAGGRVFNVSLEGTVVEPNFNIFDEVGNAKALVKTYTTTVNDGLLNIQFEAVNQQAVLSGFEIIGQTPVAAGEWRPFGLGMKGDSVFVGGVCDASGSQNHTDLKASVYKLTPSVNSTFTLVLNATLDYNKGYAYGACAGRYGWLGWLPNDVYPAKCDGTLNAYPQPMLTDINFANDDSMILGFRDRFGDQSGTSNYTLTGTSTVDGSTAGDVLRAAYVNGNYVLENNGIVGSLSSAGANNNQGPGGGEFYYEDNFATGHLETGLGALATYLPLNQTLYPRIDMDGMKQGGIGWLNNDTGAQNKYYVTYGQVSDSSLMGKAAGMGDLEMATPPAPTEIGNRVWLDTNKNGIQDADETGIDNVTVTLDCGTGQTVSTTTSNGGNYLFSNALGGNATFMQPPMSCTVKIDPKQAVLNTYQLAKQDADNNTDNNALTDLRDSDAALVSGQASITVNLAYAGANNHSLDFGFAEAPKIDLQLTKAVNPNVVTPGAVLTYTLTLSNDGVDAATNIEVKDVLPARLSYQSDNGAGSYNATTGIWTVGTVGAGKSTSLTINAVAN</sequence>
<gene>
    <name evidence="8" type="ORF">QJT80_05965</name>
</gene>
<reference evidence="8" key="2">
    <citation type="submission" date="2023-04" db="EMBL/GenBank/DDBJ databases">
        <authorList>
            <person name="Beletskiy A.V."/>
            <person name="Mardanov A.V."/>
            <person name="Ravin N.V."/>
        </authorList>
    </citation>
    <scope>NUCLEOTIDE SEQUENCE</scope>
    <source>
        <strain evidence="8">GKL-01</strain>
    </source>
</reference>
<dbReference type="InterPro" id="IPR013783">
    <property type="entry name" value="Ig-like_fold"/>
</dbReference>
<dbReference type="InterPro" id="IPR047589">
    <property type="entry name" value="DUF11_rpt"/>
</dbReference>
<dbReference type="Pfam" id="PF17210">
    <property type="entry name" value="SdrD_B"/>
    <property type="match status" value="1"/>
</dbReference>
<dbReference type="EMBL" id="CP124755">
    <property type="protein sequence ID" value="WGZ92023.1"/>
    <property type="molecule type" value="Genomic_DNA"/>
</dbReference>
<dbReference type="NCBIfam" id="TIGR01451">
    <property type="entry name" value="B_ant_repeat"/>
    <property type="match status" value="1"/>
</dbReference>
<proteinExistence type="predicted"/>
<dbReference type="Pfam" id="PF11721">
    <property type="entry name" value="Malectin"/>
    <property type="match status" value="1"/>
</dbReference>
<dbReference type="Proteomes" id="UP001300672">
    <property type="component" value="Chromosome"/>
</dbReference>
<accession>A0AA95H9P2</accession>
<dbReference type="InterPro" id="IPR033764">
    <property type="entry name" value="Sdr_B"/>
</dbReference>
<dbReference type="InterPro" id="IPR001434">
    <property type="entry name" value="OmcB-like_DUF11"/>
</dbReference>
<comment type="subcellular location">
    <subcellularLocation>
        <location evidence="1">Secreted</location>
    </subcellularLocation>
</comment>
<evidence type="ECO:0000259" key="6">
    <source>
        <dbReference type="Pfam" id="PF11721"/>
    </source>
</evidence>
<feature type="signal peptide" evidence="4">
    <location>
        <begin position="1"/>
        <end position="23"/>
    </location>
</feature>
<evidence type="ECO:0000313" key="8">
    <source>
        <dbReference type="EMBL" id="WGZ92023.1"/>
    </source>
</evidence>
<dbReference type="SUPFAM" id="SSF117074">
    <property type="entry name" value="Hypothetical protein PA1324"/>
    <property type="match status" value="2"/>
</dbReference>
<dbReference type="SUPFAM" id="SSF49785">
    <property type="entry name" value="Galactose-binding domain-like"/>
    <property type="match status" value="1"/>
</dbReference>
<protein>
    <submittedName>
        <fullName evidence="8">SdrD B-like domain-containing protein</fullName>
    </submittedName>
</protein>
<keyword evidence="2" id="KW-0964">Secreted</keyword>
<dbReference type="KEGG" id="tdu:QJT80_05965"/>
<reference evidence="8" key="1">
    <citation type="journal article" date="2023" name="Int. J. Mol. Sci.">
        <title>Metagenomics Revealed a New Genus 'Candidatus Thiocaldithrix dubininis' gen. nov., sp. nov. and a New Species 'Candidatus Thiothrix putei' sp. nov. in the Family Thiotrichaceae, Some Members of Which Have Traits of Both Na+- and H+-Motive Energetics.</title>
        <authorList>
            <person name="Ravin N.V."/>
            <person name="Muntyan M.S."/>
            <person name="Smolyakov D.D."/>
            <person name="Rudenko T.S."/>
            <person name="Beletsky A.V."/>
            <person name="Mardanov A.V."/>
            <person name="Grabovich M.Y."/>
        </authorList>
    </citation>
    <scope>NUCLEOTIDE SEQUENCE</scope>
    <source>
        <strain evidence="8">GKL-01</strain>
    </source>
</reference>
<name>A0AA95H9P2_9GAMM</name>
<dbReference type="Gene3D" id="2.60.40.10">
    <property type="entry name" value="Immunoglobulins"/>
    <property type="match status" value="3"/>
</dbReference>
<dbReference type="InterPro" id="IPR021720">
    <property type="entry name" value="Malectin_dom"/>
</dbReference>
<keyword evidence="3 4" id="KW-0732">Signal</keyword>
<feature type="chain" id="PRO_5041733935" evidence="4">
    <location>
        <begin position="24"/>
        <end position="968"/>
    </location>
</feature>
<feature type="domain" description="DUF11" evidence="5">
    <location>
        <begin position="885"/>
        <end position="965"/>
    </location>
</feature>
<dbReference type="Gene3D" id="2.60.120.430">
    <property type="entry name" value="Galactose-binding lectin"/>
    <property type="match status" value="1"/>
</dbReference>
<dbReference type="Pfam" id="PF01345">
    <property type="entry name" value="DUF11"/>
    <property type="match status" value="1"/>
</dbReference>
<evidence type="ECO:0000256" key="4">
    <source>
        <dbReference type="SAM" id="SignalP"/>
    </source>
</evidence>
<evidence type="ECO:0000259" key="5">
    <source>
        <dbReference type="Pfam" id="PF01345"/>
    </source>
</evidence>
<dbReference type="AlphaFoldDB" id="A0AA95H9P2"/>
<feature type="domain" description="SD-repeat containing protein B" evidence="7">
    <location>
        <begin position="747"/>
        <end position="861"/>
    </location>
</feature>